<name>A0ABS0AJ13_9GAMM</name>
<feature type="chain" id="PRO_5046579972" description="Lipoprotein" evidence="1">
    <location>
        <begin position="22"/>
        <end position="157"/>
    </location>
</feature>
<dbReference type="Proteomes" id="UP000644441">
    <property type="component" value="Unassembled WGS sequence"/>
</dbReference>
<sequence length="157" mass="17105">MKKTLLLLPALMLAGCQMLNYQEPTGEDTASVVFTGNEAAQPVVCVPGRGFKDTKTSLAVKPWDTNAFDELFSAMKKAEQVPVTVAADGQTRIGVVYNERDTDMRRNHCRVAVQFNAQAGARYLAHFTRNDAGQCGLEVRGEEGVLADAVPVDWDCP</sequence>
<proteinExistence type="predicted"/>
<gene>
    <name evidence="2" type="ORF">ISO4_02724</name>
</gene>
<evidence type="ECO:0000313" key="3">
    <source>
        <dbReference type="Proteomes" id="UP000644441"/>
    </source>
</evidence>
<accession>A0ABS0AJ13</accession>
<feature type="signal peptide" evidence="1">
    <location>
        <begin position="1"/>
        <end position="21"/>
    </location>
</feature>
<dbReference type="PROSITE" id="PS51257">
    <property type="entry name" value="PROKAR_LIPOPROTEIN"/>
    <property type="match status" value="1"/>
</dbReference>
<keyword evidence="3" id="KW-1185">Reference proteome</keyword>
<comment type="caution">
    <text evidence="2">The sequence shown here is derived from an EMBL/GenBank/DDBJ whole genome shotgun (WGS) entry which is preliminary data.</text>
</comment>
<evidence type="ECO:0000313" key="2">
    <source>
        <dbReference type="EMBL" id="MBF5054122.1"/>
    </source>
</evidence>
<keyword evidence="1" id="KW-0732">Signal</keyword>
<dbReference type="RefSeq" id="WP_194856596.1">
    <property type="nucleotide sequence ID" value="NZ_ARXR01000030.1"/>
</dbReference>
<dbReference type="EMBL" id="ARXR01000030">
    <property type="protein sequence ID" value="MBF5054122.1"/>
    <property type="molecule type" value="Genomic_DNA"/>
</dbReference>
<evidence type="ECO:0000256" key="1">
    <source>
        <dbReference type="SAM" id="SignalP"/>
    </source>
</evidence>
<organism evidence="2 3">
    <name type="scientific">Alloalcanivorax venustensis ISO4</name>
    <dbReference type="NCBI Taxonomy" id="1177184"/>
    <lineage>
        <taxon>Bacteria</taxon>
        <taxon>Pseudomonadati</taxon>
        <taxon>Pseudomonadota</taxon>
        <taxon>Gammaproteobacteria</taxon>
        <taxon>Oceanospirillales</taxon>
        <taxon>Alcanivoracaceae</taxon>
        <taxon>Alloalcanivorax</taxon>
    </lineage>
</organism>
<protein>
    <recommendedName>
        <fullName evidence="4">Lipoprotein</fullName>
    </recommendedName>
</protein>
<evidence type="ECO:0008006" key="4">
    <source>
        <dbReference type="Google" id="ProtNLM"/>
    </source>
</evidence>
<reference evidence="2 3" key="1">
    <citation type="submission" date="2012-09" db="EMBL/GenBank/DDBJ databases">
        <title>Genome Sequence of alkane-degrading Bacterium Alcanivorax venustensis ISO4.</title>
        <authorList>
            <person name="Lai Q."/>
            <person name="Shao Z."/>
        </authorList>
    </citation>
    <scope>NUCLEOTIDE SEQUENCE [LARGE SCALE GENOMIC DNA]</scope>
    <source>
        <strain evidence="2 3">ISO4</strain>
    </source>
</reference>